<dbReference type="EMBL" id="MU004373">
    <property type="protein sequence ID" value="KAF2653925.1"/>
    <property type="molecule type" value="Genomic_DNA"/>
</dbReference>
<feature type="region of interest" description="Disordered" evidence="1">
    <location>
        <begin position="195"/>
        <end position="216"/>
    </location>
</feature>
<reference evidence="2" key="1">
    <citation type="journal article" date="2020" name="Stud. Mycol.">
        <title>101 Dothideomycetes genomes: a test case for predicting lifestyles and emergence of pathogens.</title>
        <authorList>
            <person name="Haridas S."/>
            <person name="Albert R."/>
            <person name="Binder M."/>
            <person name="Bloem J."/>
            <person name="Labutti K."/>
            <person name="Salamov A."/>
            <person name="Andreopoulos B."/>
            <person name="Baker S."/>
            <person name="Barry K."/>
            <person name="Bills G."/>
            <person name="Bluhm B."/>
            <person name="Cannon C."/>
            <person name="Castanera R."/>
            <person name="Culley D."/>
            <person name="Daum C."/>
            <person name="Ezra D."/>
            <person name="Gonzalez J."/>
            <person name="Henrissat B."/>
            <person name="Kuo A."/>
            <person name="Liang C."/>
            <person name="Lipzen A."/>
            <person name="Lutzoni F."/>
            <person name="Magnuson J."/>
            <person name="Mondo S."/>
            <person name="Nolan M."/>
            <person name="Ohm R."/>
            <person name="Pangilinan J."/>
            <person name="Park H.-J."/>
            <person name="Ramirez L."/>
            <person name="Alfaro M."/>
            <person name="Sun H."/>
            <person name="Tritt A."/>
            <person name="Yoshinaga Y."/>
            <person name="Zwiers L.-H."/>
            <person name="Turgeon B."/>
            <person name="Goodwin S."/>
            <person name="Spatafora J."/>
            <person name="Crous P."/>
            <person name="Grigoriev I."/>
        </authorList>
    </citation>
    <scope>NUCLEOTIDE SEQUENCE</scope>
    <source>
        <strain evidence="2">CBS 122681</strain>
    </source>
</reference>
<name>A0A6A6T1N7_9PLEO</name>
<evidence type="ECO:0000256" key="1">
    <source>
        <dbReference type="SAM" id="MobiDB-lite"/>
    </source>
</evidence>
<proteinExistence type="predicted"/>
<evidence type="ECO:0000313" key="3">
    <source>
        <dbReference type="Proteomes" id="UP000799324"/>
    </source>
</evidence>
<feature type="compositionally biased region" description="Basic and acidic residues" evidence="1">
    <location>
        <begin position="204"/>
        <end position="216"/>
    </location>
</feature>
<gene>
    <name evidence="2" type="ORF">K491DRAFT_680156</name>
</gene>
<accession>A0A6A6T1N7</accession>
<keyword evidence="3" id="KW-1185">Reference proteome</keyword>
<dbReference type="AlphaFoldDB" id="A0A6A6T1N7"/>
<evidence type="ECO:0000313" key="2">
    <source>
        <dbReference type="EMBL" id="KAF2653925.1"/>
    </source>
</evidence>
<sequence length="216" mass="24150">MQDGGASMLMNARHPCSLTPDKYMHGIPSPTRCIGLEGRRCTSLQDTSFCDNLSQYGIVVQSFTTPVYAPVSSTRKTLSPRLQRDTVWHGAIAQYARTRDVRVRSRFGKVDKASGAFGGSTALDIPVAQLPAERAREHRVRGSSFDAGANRLPWMGDYAPGACPSLSWMLGRVGNEVRWLTLREMRALEFRVPRRTAARRRRNRDKDVRNGNKELA</sequence>
<dbReference type="Proteomes" id="UP000799324">
    <property type="component" value="Unassembled WGS sequence"/>
</dbReference>
<organism evidence="2 3">
    <name type="scientific">Lophiostoma macrostomum CBS 122681</name>
    <dbReference type="NCBI Taxonomy" id="1314788"/>
    <lineage>
        <taxon>Eukaryota</taxon>
        <taxon>Fungi</taxon>
        <taxon>Dikarya</taxon>
        <taxon>Ascomycota</taxon>
        <taxon>Pezizomycotina</taxon>
        <taxon>Dothideomycetes</taxon>
        <taxon>Pleosporomycetidae</taxon>
        <taxon>Pleosporales</taxon>
        <taxon>Lophiostomataceae</taxon>
        <taxon>Lophiostoma</taxon>
    </lineage>
</organism>
<protein>
    <submittedName>
        <fullName evidence="2">Uncharacterized protein</fullName>
    </submittedName>
</protein>